<feature type="domain" description="PAC" evidence="8">
    <location>
        <begin position="572"/>
        <end position="624"/>
    </location>
</feature>
<dbReference type="CDD" id="cd00082">
    <property type="entry name" value="HisKA"/>
    <property type="match status" value="1"/>
</dbReference>
<dbReference type="PROSITE" id="PS50113">
    <property type="entry name" value="PAC"/>
    <property type="match status" value="1"/>
</dbReference>
<dbReference type="InterPro" id="IPR036097">
    <property type="entry name" value="HisK_dim/P_sf"/>
</dbReference>
<evidence type="ECO:0000259" key="6">
    <source>
        <dbReference type="PROSITE" id="PS50109"/>
    </source>
</evidence>
<feature type="compositionally biased region" description="Low complexity" evidence="5">
    <location>
        <begin position="296"/>
        <end position="306"/>
    </location>
</feature>
<feature type="region of interest" description="Disordered" evidence="5">
    <location>
        <begin position="1369"/>
        <end position="1439"/>
    </location>
</feature>
<keyword evidence="2" id="KW-0902">Two-component regulatory system</keyword>
<feature type="compositionally biased region" description="Polar residues" evidence="5">
    <location>
        <begin position="61"/>
        <end position="70"/>
    </location>
</feature>
<dbReference type="NCBIfam" id="TIGR00229">
    <property type="entry name" value="sensory_box"/>
    <property type="match status" value="1"/>
</dbReference>
<dbReference type="Pfam" id="PF08447">
    <property type="entry name" value="PAS_3"/>
    <property type="match status" value="1"/>
</dbReference>
<evidence type="ECO:0000259" key="7">
    <source>
        <dbReference type="PROSITE" id="PS50110"/>
    </source>
</evidence>
<proteinExistence type="predicted"/>
<dbReference type="InterPro" id="IPR013655">
    <property type="entry name" value="PAS_fold_3"/>
</dbReference>
<feature type="compositionally biased region" description="Basic and acidic residues" evidence="5">
    <location>
        <begin position="1421"/>
        <end position="1432"/>
    </location>
</feature>
<feature type="compositionally biased region" description="Acidic residues" evidence="5">
    <location>
        <begin position="1378"/>
        <end position="1392"/>
    </location>
</feature>
<evidence type="ECO:0000313" key="10">
    <source>
        <dbReference type="Proteomes" id="UP001357485"/>
    </source>
</evidence>
<dbReference type="CDD" id="cd17546">
    <property type="entry name" value="REC_hyHK_CKI1_RcsC-like"/>
    <property type="match status" value="1"/>
</dbReference>
<evidence type="ECO:0008006" key="11">
    <source>
        <dbReference type="Google" id="ProtNLM"/>
    </source>
</evidence>
<dbReference type="SUPFAM" id="SSF55874">
    <property type="entry name" value="ATPase domain of HSP90 chaperone/DNA topoisomerase II/histidine kinase"/>
    <property type="match status" value="1"/>
</dbReference>
<feature type="compositionally biased region" description="Basic and acidic residues" evidence="5">
    <location>
        <begin position="179"/>
        <end position="193"/>
    </location>
</feature>
<dbReference type="Proteomes" id="UP001357485">
    <property type="component" value="Unassembled WGS sequence"/>
</dbReference>
<dbReference type="Gene3D" id="3.30.450.20">
    <property type="entry name" value="PAS domain"/>
    <property type="match status" value="2"/>
</dbReference>
<evidence type="ECO:0000256" key="4">
    <source>
        <dbReference type="SAM" id="Coils"/>
    </source>
</evidence>
<feature type="region of interest" description="Disordered" evidence="5">
    <location>
        <begin position="53"/>
        <end position="72"/>
    </location>
</feature>
<feature type="compositionally biased region" description="Polar residues" evidence="5">
    <location>
        <begin position="1"/>
        <end position="34"/>
    </location>
</feature>
<dbReference type="InterPro" id="IPR001789">
    <property type="entry name" value="Sig_transdc_resp-reg_receiver"/>
</dbReference>
<feature type="region of interest" description="Disordered" evidence="5">
    <location>
        <begin position="1"/>
        <end position="44"/>
    </location>
</feature>
<evidence type="ECO:0000256" key="1">
    <source>
        <dbReference type="ARBA" id="ARBA00022553"/>
    </source>
</evidence>
<dbReference type="InterPro" id="IPR003594">
    <property type="entry name" value="HATPase_dom"/>
</dbReference>
<feature type="domain" description="Histidine kinase" evidence="6">
    <location>
        <begin position="790"/>
        <end position="1013"/>
    </location>
</feature>
<feature type="compositionally biased region" description="Low complexity" evidence="5">
    <location>
        <begin position="313"/>
        <end position="329"/>
    </location>
</feature>
<dbReference type="InterPro" id="IPR000700">
    <property type="entry name" value="PAS-assoc_C"/>
</dbReference>
<keyword evidence="1 3" id="KW-0597">Phosphoprotein</keyword>
<dbReference type="InterPro" id="IPR000014">
    <property type="entry name" value="PAS"/>
</dbReference>
<dbReference type="Pfam" id="PF02518">
    <property type="entry name" value="HATPase_c"/>
    <property type="match status" value="1"/>
</dbReference>
<dbReference type="InterPro" id="IPR004358">
    <property type="entry name" value="Sig_transdc_His_kin-like_C"/>
</dbReference>
<dbReference type="PANTHER" id="PTHR45339:SF1">
    <property type="entry name" value="HYBRID SIGNAL TRANSDUCTION HISTIDINE KINASE J"/>
    <property type="match status" value="1"/>
</dbReference>
<keyword evidence="4" id="KW-0175">Coiled coil</keyword>
<dbReference type="InterPro" id="IPR035965">
    <property type="entry name" value="PAS-like_dom_sf"/>
</dbReference>
<dbReference type="PRINTS" id="PR00344">
    <property type="entry name" value="BCTRLSENSOR"/>
</dbReference>
<feature type="region of interest" description="Disordered" evidence="5">
    <location>
        <begin position="1227"/>
        <end position="1279"/>
    </location>
</feature>
<dbReference type="Gene3D" id="1.10.287.130">
    <property type="match status" value="1"/>
</dbReference>
<dbReference type="SMART" id="SM00091">
    <property type="entry name" value="PAS"/>
    <property type="match status" value="2"/>
</dbReference>
<dbReference type="Pfam" id="PF00512">
    <property type="entry name" value="HisKA"/>
    <property type="match status" value="1"/>
</dbReference>
<protein>
    <recommendedName>
        <fullName evidence="11">Histidine kinase</fullName>
    </recommendedName>
</protein>
<dbReference type="InterPro" id="IPR036890">
    <property type="entry name" value="HATPase_C_sf"/>
</dbReference>
<dbReference type="PROSITE" id="PS50110">
    <property type="entry name" value="RESPONSE_REGULATORY"/>
    <property type="match status" value="1"/>
</dbReference>
<name>A0ABR0LQ81_9PEZI</name>
<dbReference type="PANTHER" id="PTHR45339">
    <property type="entry name" value="HYBRID SIGNAL TRANSDUCTION HISTIDINE KINASE J"/>
    <property type="match status" value="1"/>
</dbReference>
<dbReference type="Pfam" id="PF00072">
    <property type="entry name" value="Response_reg"/>
    <property type="match status" value="1"/>
</dbReference>
<accession>A0ABR0LQ81</accession>
<dbReference type="CDD" id="cd16922">
    <property type="entry name" value="HATPase_EvgS-ArcB-TorS-like"/>
    <property type="match status" value="1"/>
</dbReference>
<gene>
    <name evidence="9" type="ORF">LTR16_001845</name>
</gene>
<comment type="caution">
    <text evidence="9">The sequence shown here is derived from an EMBL/GenBank/DDBJ whole genome shotgun (WGS) entry which is preliminary data.</text>
</comment>
<dbReference type="SUPFAM" id="SSF52172">
    <property type="entry name" value="CheY-like"/>
    <property type="match status" value="1"/>
</dbReference>
<feature type="modified residue" description="4-aspartylphosphate" evidence="3">
    <location>
        <position position="1150"/>
    </location>
</feature>
<dbReference type="SUPFAM" id="SSF47384">
    <property type="entry name" value="Homodimeric domain of signal transducing histidine kinase"/>
    <property type="match status" value="1"/>
</dbReference>
<feature type="compositionally biased region" description="Polar residues" evidence="5">
    <location>
        <begin position="194"/>
        <end position="205"/>
    </location>
</feature>
<feature type="region of interest" description="Disordered" evidence="5">
    <location>
        <begin position="178"/>
        <end position="205"/>
    </location>
</feature>
<dbReference type="InterPro" id="IPR003661">
    <property type="entry name" value="HisK_dim/P_dom"/>
</dbReference>
<dbReference type="SMART" id="SM00448">
    <property type="entry name" value="REC"/>
    <property type="match status" value="1"/>
</dbReference>
<evidence type="ECO:0000256" key="2">
    <source>
        <dbReference type="ARBA" id="ARBA00023012"/>
    </source>
</evidence>
<feature type="region of interest" description="Disordered" evidence="5">
    <location>
        <begin position="284"/>
        <end position="353"/>
    </location>
</feature>
<dbReference type="SMART" id="SM00387">
    <property type="entry name" value="HATPase_c"/>
    <property type="match status" value="1"/>
</dbReference>
<dbReference type="InterPro" id="IPR001610">
    <property type="entry name" value="PAC"/>
</dbReference>
<dbReference type="InterPro" id="IPR011006">
    <property type="entry name" value="CheY-like_superfamily"/>
</dbReference>
<dbReference type="SUPFAM" id="SSF55785">
    <property type="entry name" value="PYP-like sensor domain (PAS domain)"/>
    <property type="match status" value="2"/>
</dbReference>
<evidence type="ECO:0000256" key="3">
    <source>
        <dbReference type="PROSITE-ProRule" id="PRU00169"/>
    </source>
</evidence>
<dbReference type="InterPro" id="IPR005467">
    <property type="entry name" value="His_kinase_dom"/>
</dbReference>
<evidence type="ECO:0000256" key="5">
    <source>
        <dbReference type="SAM" id="MobiDB-lite"/>
    </source>
</evidence>
<dbReference type="SMART" id="SM00388">
    <property type="entry name" value="HisKA"/>
    <property type="match status" value="1"/>
</dbReference>
<sequence>MVASPSGVSNYQSSMSPNAPSRSPSGQLQSNLAMATQDHDQRDHASKAEGYFDLDGEEHSPSSTGRSSFSIRMPPSTTTALTALTALQYLPMPLLVLSSLKTVVLANEAMGRLLGIDLVAAAEQETDDDYVGDVLSASDVLQGKSMGQLGIDVLQNGTPVWVVWEEFLDTIVNQATKAAEAKEPTHGKDDLRSGESTPTATNQNVSKHVESFASLSSVNLAKTTVHDVAVDVVLSPERDSLTGLASAKKDRTSTSNAPIQATLIISVWHMEDARYFTLTFTSTTQRNNPRADRQSSSRTVVRTTTSYLASPVSGSSSSSSGRWSNRSSGLYSPTTMQPQFPPSGPPSRSGIASTPTIFQKANRLRDAIMNSMNLPAYAMWKDESFGMPNKAIMELLTEDRDCDIADQRAFLSQFRVWSEDFKTEYTVEDFPIVELCRNQKRFDGRRVGMINPKTGTRLVFDVDGEPVLDAKTGEFLGGLVIFKDVTQYTKRITAQIEENEKQFEYIANVNPNIMWTTTPEGQHDWYSQRWYDYTGLSVEQSLGEGWRNPFHPEDMVLTKKRWTHSLATGDEYITEYRCQRHDGEWRWMLGRATPFRDESGKIIKWFGTCTDIHELVEAREAAKQTREQLLRVIEHAQVTLWAVDRERRLTLLEGSLMWQSSDEDIGRYSLGQNVYDVFGQHEGEKDIPYYKKPIEGILEGKAQDETVEIHIDGNGRWYRTRFVALYRQQRNGGIEGEKYLDGVIGVSMDVTELRKRESELQSQEKENSRLLANAVAAKEASRMKSQFLANMSHEIRTPIAGVIGMSDLLLDTPLDEEQRSFADNINRSANGLLTVINDILDFSKVESGRLDIEEVQFSLSVVIRDVNKMLSFAAERKNLVYMSDIQPGIANNLKVMGDPGRLRQILTNLLTNSIKFTSEGHVKLQVRVQKETAETVNVQFVVEDTGIGIEEEVRKKLFKPFSQADSSTARRFGGTGLGLTISKNLVELMHGEIFLESKLGVGTKATFWVPFNKAQYQSEESPLIDLASIPDRLQSDVSVSCGSSDDLNGTPPRTPYRQSVRSLHQRGNSHSSEVINPMIRDQLMNLSEEERKSTNILVVEDNPINQQIALKTIRKFNFSANAVWNGQEALDYLLEPPAPNHPRPDIILMDVQMPVMDGYRATHTIRHSQPYSDPSIRNIPIVAMTASAIQGDKEKCQKAGMDDYLAKPVKGKLLEKMLVKWALERKRQERPSQELDSLPDADVPSGVKNAELNGGPQLHTPTSSSTDGPAITPDRGSHAGTIMSELGRIQFANNRTLAKSCESEEDRVMRRVQAEEKAIALRDDKLLACSDDPRQPAHAQRAHTYEKDGALLTPGTEPSHALTVENMRKLGVEKGQPAEEDLASDEEMEGSDNEASSLAVAADDSPRASLAVPGKKSSRPSLRDKRLRESERTVTQGES</sequence>
<dbReference type="SMART" id="SM00086">
    <property type="entry name" value="PAC"/>
    <property type="match status" value="2"/>
</dbReference>
<evidence type="ECO:0000313" key="9">
    <source>
        <dbReference type="EMBL" id="KAK5201675.1"/>
    </source>
</evidence>
<feature type="coiled-coil region" evidence="4">
    <location>
        <begin position="753"/>
        <end position="780"/>
    </location>
</feature>
<dbReference type="Gene3D" id="3.40.50.2300">
    <property type="match status" value="1"/>
</dbReference>
<dbReference type="EMBL" id="JAVRRA010016529">
    <property type="protein sequence ID" value="KAK5201675.1"/>
    <property type="molecule type" value="Genomic_DNA"/>
</dbReference>
<evidence type="ECO:0000259" key="8">
    <source>
        <dbReference type="PROSITE" id="PS50113"/>
    </source>
</evidence>
<reference evidence="9 10" key="1">
    <citation type="submission" date="2023-08" db="EMBL/GenBank/DDBJ databases">
        <title>Black Yeasts Isolated from many extreme environments.</title>
        <authorList>
            <person name="Coleine C."/>
            <person name="Stajich J.E."/>
            <person name="Selbmann L."/>
        </authorList>
    </citation>
    <scope>NUCLEOTIDE SEQUENCE [LARGE SCALE GENOMIC DNA]</scope>
    <source>
        <strain evidence="9 10">CCFEE 536</strain>
    </source>
</reference>
<dbReference type="PROSITE" id="PS50109">
    <property type="entry name" value="HIS_KIN"/>
    <property type="match status" value="1"/>
</dbReference>
<keyword evidence="10" id="KW-1185">Reference proteome</keyword>
<dbReference type="Gene3D" id="3.30.565.10">
    <property type="entry name" value="Histidine kinase-like ATPase, C-terminal domain"/>
    <property type="match status" value="1"/>
</dbReference>
<organism evidence="9 10">
    <name type="scientific">Cryomyces antarcticus</name>
    <dbReference type="NCBI Taxonomy" id="329879"/>
    <lineage>
        <taxon>Eukaryota</taxon>
        <taxon>Fungi</taxon>
        <taxon>Dikarya</taxon>
        <taxon>Ascomycota</taxon>
        <taxon>Pezizomycotina</taxon>
        <taxon>Dothideomycetes</taxon>
        <taxon>Dothideomycetes incertae sedis</taxon>
        <taxon>Cryomyces</taxon>
    </lineage>
</organism>
<dbReference type="CDD" id="cd00130">
    <property type="entry name" value="PAS"/>
    <property type="match status" value="1"/>
</dbReference>
<feature type="domain" description="Response regulatory" evidence="7">
    <location>
        <begin position="1095"/>
        <end position="1222"/>
    </location>
</feature>